<dbReference type="NCBIfam" id="NF009071">
    <property type="entry name" value="PRK12406.1"/>
    <property type="match status" value="1"/>
</dbReference>
<dbReference type="PANTHER" id="PTHR24096:SF323">
    <property type="entry name" value="BLR3536 PROTEIN"/>
    <property type="match status" value="1"/>
</dbReference>
<dbReference type="Gene3D" id="3.30.300.30">
    <property type="match status" value="1"/>
</dbReference>
<evidence type="ECO:0000313" key="6">
    <source>
        <dbReference type="Proteomes" id="UP000606194"/>
    </source>
</evidence>
<dbReference type="FunFam" id="3.30.300.30:FF:000008">
    <property type="entry name" value="2,3-dihydroxybenzoate-AMP ligase"/>
    <property type="match status" value="1"/>
</dbReference>
<proteinExistence type="inferred from homology"/>
<dbReference type="InterPro" id="IPR020845">
    <property type="entry name" value="AMP-binding_CS"/>
</dbReference>
<evidence type="ECO:0000259" key="4">
    <source>
        <dbReference type="Pfam" id="PF13193"/>
    </source>
</evidence>
<evidence type="ECO:0000259" key="3">
    <source>
        <dbReference type="Pfam" id="PF00501"/>
    </source>
</evidence>
<keyword evidence="2" id="KW-0436">Ligase</keyword>
<reference evidence="5" key="2">
    <citation type="submission" date="2020-09" db="EMBL/GenBank/DDBJ databases">
        <authorList>
            <person name="Sun Q."/>
            <person name="Ohkuma M."/>
        </authorList>
    </citation>
    <scope>NUCLEOTIDE SEQUENCE</scope>
    <source>
        <strain evidence="5">JCM 4386</strain>
    </source>
</reference>
<dbReference type="RefSeq" id="WP_190153986.1">
    <property type="nucleotide sequence ID" value="NZ_BMTL01000051.1"/>
</dbReference>
<dbReference type="Pfam" id="PF13193">
    <property type="entry name" value="AMP-binding_C"/>
    <property type="match status" value="1"/>
</dbReference>
<dbReference type="InterPro" id="IPR025110">
    <property type="entry name" value="AMP-bd_C"/>
</dbReference>
<dbReference type="AlphaFoldDB" id="A0A918LBH0"/>
<dbReference type="Pfam" id="PF00501">
    <property type="entry name" value="AMP-binding"/>
    <property type="match status" value="1"/>
</dbReference>
<reference evidence="5" key="1">
    <citation type="journal article" date="2014" name="Int. J. Syst. Evol. Microbiol.">
        <title>Complete genome sequence of Corynebacterium casei LMG S-19264T (=DSM 44701T), isolated from a smear-ripened cheese.</title>
        <authorList>
            <consortium name="US DOE Joint Genome Institute (JGI-PGF)"/>
            <person name="Walter F."/>
            <person name="Albersmeier A."/>
            <person name="Kalinowski J."/>
            <person name="Ruckert C."/>
        </authorList>
    </citation>
    <scope>NUCLEOTIDE SEQUENCE</scope>
    <source>
        <strain evidence="5">JCM 4386</strain>
    </source>
</reference>
<keyword evidence="6" id="KW-1185">Reference proteome</keyword>
<dbReference type="EMBL" id="BMTL01000051">
    <property type="protein sequence ID" value="GGS27164.1"/>
    <property type="molecule type" value="Genomic_DNA"/>
</dbReference>
<evidence type="ECO:0000256" key="2">
    <source>
        <dbReference type="ARBA" id="ARBA00022598"/>
    </source>
</evidence>
<gene>
    <name evidence="5" type="ORF">GCM10010269_77220</name>
</gene>
<dbReference type="Gene3D" id="3.40.50.12780">
    <property type="entry name" value="N-terminal domain of ligase-like"/>
    <property type="match status" value="1"/>
</dbReference>
<dbReference type="InterPro" id="IPR000873">
    <property type="entry name" value="AMP-dep_synth/lig_dom"/>
</dbReference>
<dbReference type="SUPFAM" id="SSF56801">
    <property type="entry name" value="Acetyl-CoA synthetase-like"/>
    <property type="match status" value="1"/>
</dbReference>
<evidence type="ECO:0000313" key="5">
    <source>
        <dbReference type="EMBL" id="GGS27164.1"/>
    </source>
</evidence>
<accession>A0A918LBH0</accession>
<dbReference type="PROSITE" id="PS00455">
    <property type="entry name" value="AMP_BINDING"/>
    <property type="match status" value="1"/>
</dbReference>
<dbReference type="GO" id="GO:0016405">
    <property type="term" value="F:CoA-ligase activity"/>
    <property type="evidence" value="ECO:0007669"/>
    <property type="project" value="TreeGrafter"/>
</dbReference>
<dbReference type="InterPro" id="IPR045851">
    <property type="entry name" value="AMP-bd_C_sf"/>
</dbReference>
<feature type="domain" description="AMP-dependent synthetase/ligase" evidence="3">
    <location>
        <begin position="5"/>
        <end position="363"/>
    </location>
</feature>
<dbReference type="InterPro" id="IPR042099">
    <property type="entry name" value="ANL_N_sf"/>
</dbReference>
<organism evidence="5 6">
    <name type="scientific">Streptomyces humidus</name>
    <dbReference type="NCBI Taxonomy" id="52259"/>
    <lineage>
        <taxon>Bacteria</taxon>
        <taxon>Bacillati</taxon>
        <taxon>Actinomycetota</taxon>
        <taxon>Actinomycetes</taxon>
        <taxon>Kitasatosporales</taxon>
        <taxon>Streptomycetaceae</taxon>
        <taxon>Streptomyces</taxon>
    </lineage>
</organism>
<comment type="similarity">
    <text evidence="1">Belongs to the ATP-dependent AMP-binding enzyme family.</text>
</comment>
<dbReference type="Proteomes" id="UP000606194">
    <property type="component" value="Unassembled WGS sequence"/>
</dbReference>
<comment type="caution">
    <text evidence="5">The sequence shown here is derived from an EMBL/GenBank/DDBJ whole genome shotgun (WGS) entry which is preliminary data.</text>
</comment>
<name>A0A918LBH0_9ACTN</name>
<dbReference type="PANTHER" id="PTHR24096">
    <property type="entry name" value="LONG-CHAIN-FATTY-ACID--COA LIGASE"/>
    <property type="match status" value="1"/>
</dbReference>
<feature type="domain" description="AMP-binding enzyme C-terminal" evidence="4">
    <location>
        <begin position="420"/>
        <end position="495"/>
    </location>
</feature>
<protein>
    <submittedName>
        <fullName evidence="5">Acyl-CoA synthetase</fullName>
    </submittedName>
</protein>
<sequence length="513" mass="55661">MATIVSGDRRLDAADLQLRSRQAATGFAALGLGPGSSVAFCLRNDIEFYEVSLGAGLLGAYAVPINWHFSPEEMRYILEDSQARVLVIHADLLPRMRSGFPDGVQVLVVPSPAALRTAYGIEESAGAVPPGETCWHDWVDGFAPHTEPAGETPMAVFYTSGTTGRPKGVLRSAFTPVQQAALARILSLSFGLTIVDDPGEIVTAVAGPAYHGAPNMHAMFSFRAGANIVVLPRFDGEELLRAIQDERITHLHLVPVMFNRLLKLAPEVRARYDLSSLRFVAHAAAPCAPHVKRAMIDWWGPIIHEYYGSTEGGIVTFCDSAESLAHPGTVGRVVDAAEIRILGEAGRRLGPGEIGEIAVRYAGIGDFSYHNDDAKRRAVDRDGLVTVGDVGYLDEDGYLYICDRKIDMVISGGVNIYPAEIEAALSDMPGIADNAVFGIPDEEFGESVCAVIQAEPGHAPTVEQVQAFLRERIAGYKVPRRIEFVETLPREDSGKIFKRKLRAPYWEQAGRAI</sequence>
<evidence type="ECO:0000256" key="1">
    <source>
        <dbReference type="ARBA" id="ARBA00006432"/>
    </source>
</evidence>